<evidence type="ECO:0000256" key="1">
    <source>
        <dbReference type="SAM" id="MobiDB-lite"/>
    </source>
</evidence>
<feature type="region of interest" description="Disordered" evidence="1">
    <location>
        <begin position="13"/>
        <end position="37"/>
    </location>
</feature>
<organism evidence="2">
    <name type="scientific">uncultured Arthrobacter sp</name>
    <dbReference type="NCBI Taxonomy" id="114050"/>
    <lineage>
        <taxon>Bacteria</taxon>
        <taxon>Bacillati</taxon>
        <taxon>Actinomycetota</taxon>
        <taxon>Actinomycetes</taxon>
        <taxon>Micrococcales</taxon>
        <taxon>Micrococcaceae</taxon>
        <taxon>Arthrobacter</taxon>
        <taxon>environmental samples</taxon>
    </lineage>
</organism>
<gene>
    <name evidence="2" type="ORF">AVDCRST_MAG83-525</name>
</gene>
<feature type="non-terminal residue" evidence="2">
    <location>
        <position position="37"/>
    </location>
</feature>
<reference evidence="2" key="1">
    <citation type="submission" date="2020-02" db="EMBL/GenBank/DDBJ databases">
        <authorList>
            <person name="Meier V. D."/>
        </authorList>
    </citation>
    <scope>NUCLEOTIDE SEQUENCE</scope>
    <source>
        <strain evidence="2">AVDCRST_MAG83</strain>
    </source>
</reference>
<evidence type="ECO:0000313" key="2">
    <source>
        <dbReference type="EMBL" id="CAA9222044.1"/>
    </source>
</evidence>
<name>A0A6J4HGX3_9MICC</name>
<proteinExistence type="predicted"/>
<sequence>DGKFGDRACRAACPGLGNERGHHPVTAADGSLPQDRI</sequence>
<dbReference type="AlphaFoldDB" id="A0A6J4HGX3"/>
<protein>
    <submittedName>
        <fullName evidence="2">Uncharacterized protein</fullName>
    </submittedName>
</protein>
<feature type="non-terminal residue" evidence="2">
    <location>
        <position position="1"/>
    </location>
</feature>
<dbReference type="EMBL" id="CADCTE010000041">
    <property type="protein sequence ID" value="CAA9222044.1"/>
    <property type="molecule type" value="Genomic_DNA"/>
</dbReference>
<accession>A0A6J4HGX3</accession>